<proteinExistence type="predicted"/>
<dbReference type="AlphaFoldDB" id="A0A3G2R8D6"/>
<dbReference type="InterPro" id="IPR011335">
    <property type="entry name" value="Restrct_endonuc-II-like"/>
</dbReference>
<name>A0A3G2R8D6_9FIRM</name>
<dbReference type="GO" id="GO:0004519">
    <property type="term" value="F:endonuclease activity"/>
    <property type="evidence" value="ECO:0007669"/>
    <property type="project" value="InterPro"/>
</dbReference>
<dbReference type="EMBL" id="CP033169">
    <property type="protein sequence ID" value="AYO31659.1"/>
    <property type="molecule type" value="Genomic_DNA"/>
</dbReference>
<reference evidence="2 3" key="1">
    <citation type="submission" date="2018-10" db="EMBL/GenBank/DDBJ databases">
        <authorList>
            <person name="Zhang X."/>
        </authorList>
    </citation>
    <scope>NUCLEOTIDE SEQUENCE [LARGE SCALE GENOMIC DNA]</scope>
    <source>
        <strain evidence="2 3">SK-G1</strain>
    </source>
</reference>
<dbReference type="SUPFAM" id="SSF52980">
    <property type="entry name" value="Restriction endonuclease-like"/>
    <property type="match status" value="1"/>
</dbReference>
<evidence type="ECO:0000259" key="1">
    <source>
        <dbReference type="Pfam" id="PF04471"/>
    </source>
</evidence>
<keyword evidence="3" id="KW-1185">Reference proteome</keyword>
<organism evidence="2 3">
    <name type="scientific">Biomaibacter acetigenes</name>
    <dbReference type="NCBI Taxonomy" id="2316383"/>
    <lineage>
        <taxon>Bacteria</taxon>
        <taxon>Bacillati</taxon>
        <taxon>Bacillota</taxon>
        <taxon>Clostridia</taxon>
        <taxon>Thermosediminibacterales</taxon>
        <taxon>Tepidanaerobacteraceae</taxon>
        <taxon>Biomaibacter</taxon>
    </lineage>
</organism>
<accession>A0A3G2R8D6</accession>
<dbReference type="GO" id="GO:0009307">
    <property type="term" value="P:DNA restriction-modification system"/>
    <property type="evidence" value="ECO:0007669"/>
    <property type="project" value="InterPro"/>
</dbReference>
<gene>
    <name evidence="2" type="ORF">D2962_14570</name>
</gene>
<dbReference type="GO" id="GO:0003677">
    <property type="term" value="F:DNA binding"/>
    <property type="evidence" value="ECO:0007669"/>
    <property type="project" value="InterPro"/>
</dbReference>
<dbReference type="KEGG" id="bacg:D2962_14570"/>
<evidence type="ECO:0000313" key="3">
    <source>
        <dbReference type="Proteomes" id="UP000280960"/>
    </source>
</evidence>
<dbReference type="Proteomes" id="UP000280960">
    <property type="component" value="Chromosome"/>
</dbReference>
<dbReference type="InterPro" id="IPR007560">
    <property type="entry name" value="Restrct_endonuc_IV_Mrr"/>
</dbReference>
<feature type="domain" description="Restriction endonuclease type IV Mrr" evidence="1">
    <location>
        <begin position="464"/>
        <end position="517"/>
    </location>
</feature>
<evidence type="ECO:0000313" key="2">
    <source>
        <dbReference type="EMBL" id="AYO31659.1"/>
    </source>
</evidence>
<protein>
    <recommendedName>
        <fullName evidence="1">Restriction endonuclease type IV Mrr domain-containing protein</fullName>
    </recommendedName>
</protein>
<sequence length="567" mass="66771">MRMWLCEIISFTEGSMFKHFEDTGLIFAVINSYINKKTNKCVFKVTDNLRYPFTDFSAEAFNFKLDLPDFDPCPKIFIIAGDSKRVHLLKEIWEEKIKSFFNNICEQDHSLENFINETQRYQYVSSEVFLNLFIHHLVKDKKIKCPQRLMFEKDDAVILVLYGSKSYHSKEESLIESIINLWIDREQPHLKGYQCFTRSFILKSFIGRKILSALPDNEMGYWTLLLEGGWILPIDNSFEKFIRKVDSSYLGQWSIGEVEDIINNPVYSYGYLFEQQELFVEWQYVLLYALATLPITEFEYPIIEKLYVDFCEFIAMYISPCVEVKDRIIEKEKQLTVFMKSIFQIRSYLAGEEETGISKNVIFLLRSRYAYLPSIYRLLSKYYQKKVKERLNTVHFKEKKFRKLLNGVMSSSDTYNKGIKLEELADYFFRTIPGLIITGRRARKEREEVDLYCSNVSYESILWELGPLILVECKNKKRKVKVSEIRNLIPIMDSKGIKSAVVFSSSGFTKTALKEIEYQYFGGKYIIPFDMADIKCLTKSFTPFDLLVSKVEKMGKKYANDLRNAYF</sequence>
<dbReference type="Pfam" id="PF04471">
    <property type="entry name" value="Mrr_cat"/>
    <property type="match status" value="1"/>
</dbReference>